<evidence type="ECO:0000256" key="9">
    <source>
        <dbReference type="ARBA" id="ARBA00022982"/>
    </source>
</evidence>
<keyword evidence="7" id="KW-0276">Fatty acid metabolism</keyword>
<comment type="function">
    <text evidence="13">Carrier of the growing fatty acid chain in fatty acid biosynthesis.</text>
</comment>
<evidence type="ECO:0000256" key="12">
    <source>
        <dbReference type="ARBA" id="ARBA00023160"/>
    </source>
</evidence>
<dbReference type="GO" id="GO:0000036">
    <property type="term" value="F:acyl carrier activity"/>
    <property type="evidence" value="ECO:0007669"/>
    <property type="project" value="TreeGrafter"/>
</dbReference>
<dbReference type="Proteomes" id="UP000306954">
    <property type="component" value="Unassembled WGS sequence"/>
</dbReference>
<keyword evidence="8" id="KW-0809">Transit peptide</keyword>
<evidence type="ECO:0000256" key="4">
    <source>
        <dbReference type="ARBA" id="ARBA00022450"/>
    </source>
</evidence>
<keyword evidence="6" id="KW-0597">Phosphoprotein</keyword>
<accession>A0A4T0H6E8</accession>
<keyword evidence="5 13" id="KW-0444">Lipid biosynthesis</keyword>
<dbReference type="Gene3D" id="1.10.1200.10">
    <property type="entry name" value="ACP-like"/>
    <property type="match status" value="1"/>
</dbReference>
<dbReference type="EMBL" id="SPOF01000038">
    <property type="protein sequence ID" value="TIB09721.1"/>
    <property type="molecule type" value="Genomic_DNA"/>
</dbReference>
<sequence length="119" mass="13613">MSNEYKYHVKLTIWLDQQNSNAGERLQVQQFRLYASGALSKAEIQSRSFLLKLFNQVNGDRLRSDSAFKDDLGLNSLDVAEILMSIENEYSIEIPDDKAKEIQYVDQVIKSVAEIPEAK</sequence>
<dbReference type="SUPFAM" id="SSF47336">
    <property type="entry name" value="ACP-like"/>
    <property type="match status" value="1"/>
</dbReference>
<organism evidence="15 16">
    <name type="scientific">Wallemia ichthyophaga</name>
    <dbReference type="NCBI Taxonomy" id="245174"/>
    <lineage>
        <taxon>Eukaryota</taxon>
        <taxon>Fungi</taxon>
        <taxon>Dikarya</taxon>
        <taxon>Basidiomycota</taxon>
        <taxon>Wallemiomycotina</taxon>
        <taxon>Wallemiomycetes</taxon>
        <taxon>Wallemiales</taxon>
        <taxon>Wallemiaceae</taxon>
        <taxon>Wallemia</taxon>
    </lineage>
</organism>
<keyword evidence="3" id="KW-0813">Transport</keyword>
<evidence type="ECO:0000256" key="13">
    <source>
        <dbReference type="RuleBase" id="RU000722"/>
    </source>
</evidence>
<feature type="domain" description="Carrier" evidence="14">
    <location>
        <begin position="41"/>
        <end position="116"/>
    </location>
</feature>
<evidence type="ECO:0000256" key="7">
    <source>
        <dbReference type="ARBA" id="ARBA00022832"/>
    </source>
</evidence>
<dbReference type="AlphaFoldDB" id="A0A4T0H6E8"/>
<evidence type="ECO:0000256" key="2">
    <source>
        <dbReference type="ARBA" id="ARBA00010930"/>
    </source>
</evidence>
<keyword evidence="11" id="KW-0496">Mitochondrion</keyword>
<keyword evidence="10" id="KW-0443">Lipid metabolism</keyword>
<dbReference type="InterPro" id="IPR036736">
    <property type="entry name" value="ACP-like_sf"/>
</dbReference>
<dbReference type="GO" id="GO:0005739">
    <property type="term" value="C:mitochondrion"/>
    <property type="evidence" value="ECO:0007669"/>
    <property type="project" value="UniProtKB-SubCell"/>
</dbReference>
<dbReference type="Pfam" id="PF00550">
    <property type="entry name" value="PP-binding"/>
    <property type="match status" value="1"/>
</dbReference>
<reference evidence="15 16" key="1">
    <citation type="submission" date="2019-03" db="EMBL/GenBank/DDBJ databases">
        <title>Sequencing 23 genomes of Wallemia ichthyophaga.</title>
        <authorList>
            <person name="Gostincar C."/>
        </authorList>
    </citation>
    <scope>NUCLEOTIDE SEQUENCE [LARGE SCALE GENOMIC DNA]</scope>
    <source>
        <strain evidence="15 16">EXF-8621</strain>
    </source>
</reference>
<dbReference type="PANTHER" id="PTHR20863">
    <property type="entry name" value="ACYL CARRIER PROTEIN"/>
    <property type="match status" value="1"/>
</dbReference>
<keyword evidence="12 13" id="KW-0275">Fatty acid biosynthesis</keyword>
<dbReference type="GO" id="GO:0000035">
    <property type="term" value="F:acyl binding"/>
    <property type="evidence" value="ECO:0007669"/>
    <property type="project" value="TreeGrafter"/>
</dbReference>
<evidence type="ECO:0000256" key="1">
    <source>
        <dbReference type="ARBA" id="ARBA00004173"/>
    </source>
</evidence>
<gene>
    <name evidence="15" type="ORF">E3P90_03167</name>
</gene>
<evidence type="ECO:0000313" key="15">
    <source>
        <dbReference type="EMBL" id="TIB09721.1"/>
    </source>
</evidence>
<evidence type="ECO:0000256" key="3">
    <source>
        <dbReference type="ARBA" id="ARBA00022448"/>
    </source>
</evidence>
<dbReference type="PROSITE" id="PS50075">
    <property type="entry name" value="CARRIER"/>
    <property type="match status" value="1"/>
</dbReference>
<evidence type="ECO:0000256" key="6">
    <source>
        <dbReference type="ARBA" id="ARBA00022553"/>
    </source>
</evidence>
<keyword evidence="4 13" id="KW-0596">Phosphopantetheine</keyword>
<dbReference type="PANTHER" id="PTHR20863:SF28">
    <property type="entry name" value="ACYL CARRIER PROTEIN, MITOCHONDRIAL"/>
    <property type="match status" value="1"/>
</dbReference>
<dbReference type="InterPro" id="IPR006162">
    <property type="entry name" value="Ppantetheine_attach_site"/>
</dbReference>
<proteinExistence type="inferred from homology"/>
<evidence type="ECO:0000259" key="14">
    <source>
        <dbReference type="PROSITE" id="PS50075"/>
    </source>
</evidence>
<evidence type="ECO:0000256" key="11">
    <source>
        <dbReference type="ARBA" id="ARBA00023128"/>
    </source>
</evidence>
<evidence type="ECO:0000256" key="5">
    <source>
        <dbReference type="ARBA" id="ARBA00022516"/>
    </source>
</evidence>
<evidence type="ECO:0000313" key="16">
    <source>
        <dbReference type="Proteomes" id="UP000306954"/>
    </source>
</evidence>
<dbReference type="InterPro" id="IPR003231">
    <property type="entry name" value="ACP"/>
</dbReference>
<evidence type="ECO:0000256" key="8">
    <source>
        <dbReference type="ARBA" id="ARBA00022946"/>
    </source>
</evidence>
<protein>
    <recommendedName>
        <fullName evidence="13">Acyl carrier protein</fullName>
    </recommendedName>
</protein>
<keyword evidence="9" id="KW-0249">Electron transport</keyword>
<dbReference type="PROSITE" id="PS00012">
    <property type="entry name" value="PHOSPHOPANTETHEINE"/>
    <property type="match status" value="1"/>
</dbReference>
<comment type="caution">
    <text evidence="15">The sequence shown here is derived from an EMBL/GenBank/DDBJ whole genome shotgun (WGS) entry which is preliminary data.</text>
</comment>
<evidence type="ECO:0000256" key="10">
    <source>
        <dbReference type="ARBA" id="ARBA00023098"/>
    </source>
</evidence>
<comment type="subcellular location">
    <subcellularLocation>
        <location evidence="1">Mitochondrion</location>
    </subcellularLocation>
</comment>
<dbReference type="InterPro" id="IPR009081">
    <property type="entry name" value="PP-bd_ACP"/>
</dbReference>
<comment type="similarity">
    <text evidence="2">Belongs to the acyl carrier protein (ACP) family.</text>
</comment>
<name>A0A4T0H6E8_WALIC</name>